<accession>A0ABR0B490</accession>
<keyword evidence="2" id="KW-1185">Reference proteome</keyword>
<sequence>MFKEKHKVVGQYICISLLALDRYRQLSSHSPYLLERLSHLTSDIYVVAVDSFDCHAWPAVMKQQIQKRSANTTTSPYSSCGSRFVQLGFGRTPIQNRMLDRQKDEC</sequence>
<organism evidence="1 2">
    <name type="scientific">Daphnia magna</name>
    <dbReference type="NCBI Taxonomy" id="35525"/>
    <lineage>
        <taxon>Eukaryota</taxon>
        <taxon>Metazoa</taxon>
        <taxon>Ecdysozoa</taxon>
        <taxon>Arthropoda</taxon>
        <taxon>Crustacea</taxon>
        <taxon>Branchiopoda</taxon>
        <taxon>Diplostraca</taxon>
        <taxon>Cladocera</taxon>
        <taxon>Anomopoda</taxon>
        <taxon>Daphniidae</taxon>
        <taxon>Daphnia</taxon>
    </lineage>
</organism>
<comment type="caution">
    <text evidence="1">The sequence shown here is derived from an EMBL/GenBank/DDBJ whole genome shotgun (WGS) entry which is preliminary data.</text>
</comment>
<name>A0ABR0B490_9CRUS</name>
<evidence type="ECO:0000313" key="2">
    <source>
        <dbReference type="Proteomes" id="UP001234178"/>
    </source>
</evidence>
<protein>
    <submittedName>
        <fullName evidence="1">Uncharacterized protein</fullName>
    </submittedName>
</protein>
<reference evidence="1 2" key="1">
    <citation type="journal article" date="2023" name="Nucleic Acids Res.">
        <title>The hologenome of Daphnia magna reveals possible DNA methylation and microbiome-mediated evolution of the host genome.</title>
        <authorList>
            <person name="Chaturvedi A."/>
            <person name="Li X."/>
            <person name="Dhandapani V."/>
            <person name="Marshall H."/>
            <person name="Kissane S."/>
            <person name="Cuenca-Cambronero M."/>
            <person name="Asole G."/>
            <person name="Calvet F."/>
            <person name="Ruiz-Romero M."/>
            <person name="Marangio P."/>
            <person name="Guigo R."/>
            <person name="Rago D."/>
            <person name="Mirbahai L."/>
            <person name="Eastwood N."/>
            <person name="Colbourne J.K."/>
            <person name="Zhou J."/>
            <person name="Mallon E."/>
            <person name="Orsini L."/>
        </authorList>
    </citation>
    <scope>NUCLEOTIDE SEQUENCE [LARGE SCALE GENOMIC DNA]</scope>
    <source>
        <strain evidence="1">LRV0_1</strain>
    </source>
</reference>
<evidence type="ECO:0000313" key="1">
    <source>
        <dbReference type="EMBL" id="KAK4036516.1"/>
    </source>
</evidence>
<proteinExistence type="predicted"/>
<gene>
    <name evidence="1" type="ORF">OUZ56_028568</name>
</gene>
<dbReference type="Proteomes" id="UP001234178">
    <property type="component" value="Unassembled WGS sequence"/>
</dbReference>
<dbReference type="EMBL" id="JAOYFB010000040">
    <property type="protein sequence ID" value="KAK4036516.1"/>
    <property type="molecule type" value="Genomic_DNA"/>
</dbReference>